<dbReference type="Proteomes" id="UP000236752">
    <property type="component" value="Unassembled WGS sequence"/>
</dbReference>
<dbReference type="Gene3D" id="3.40.630.30">
    <property type="match status" value="1"/>
</dbReference>
<dbReference type="InterPro" id="IPR051531">
    <property type="entry name" value="N-acetyltransferase"/>
</dbReference>
<evidence type="ECO:0000259" key="1">
    <source>
        <dbReference type="PROSITE" id="PS51186"/>
    </source>
</evidence>
<dbReference type="SUPFAM" id="SSF55729">
    <property type="entry name" value="Acyl-CoA N-acyltransferases (Nat)"/>
    <property type="match status" value="1"/>
</dbReference>
<keyword evidence="2" id="KW-0808">Transferase</keyword>
<sequence>MSARDDIHIQTRRVRLRPLDTSDAPALARLGGDPDVARMLASVPSPWSVEHCEDWIEASQYRGRLGFRLGVEEKGGQLIGSVGIGGTPVANCAYFLGKDHWGQGLATEATSALLGFVFDRFDSDVVEADHFDDNPASGRVLAKLGFEKVGQGTGTSAARLEPAANTHYRLNRQNFEAHHEIS</sequence>
<protein>
    <submittedName>
        <fullName evidence="2">Protein N-acetyltransferase, RimJ/RimL family</fullName>
    </submittedName>
</protein>
<dbReference type="OrthoDB" id="9804153at2"/>
<evidence type="ECO:0000313" key="3">
    <source>
        <dbReference type="Proteomes" id="UP000236752"/>
    </source>
</evidence>
<proteinExistence type="predicted"/>
<accession>A0A1H5X618</accession>
<organism evidence="2 3">
    <name type="scientific">Thalassococcus halodurans</name>
    <dbReference type="NCBI Taxonomy" id="373675"/>
    <lineage>
        <taxon>Bacteria</taxon>
        <taxon>Pseudomonadati</taxon>
        <taxon>Pseudomonadota</taxon>
        <taxon>Alphaproteobacteria</taxon>
        <taxon>Rhodobacterales</taxon>
        <taxon>Roseobacteraceae</taxon>
        <taxon>Thalassococcus</taxon>
    </lineage>
</organism>
<dbReference type="GO" id="GO:0016747">
    <property type="term" value="F:acyltransferase activity, transferring groups other than amino-acyl groups"/>
    <property type="evidence" value="ECO:0007669"/>
    <property type="project" value="InterPro"/>
</dbReference>
<dbReference type="InterPro" id="IPR000182">
    <property type="entry name" value="GNAT_dom"/>
</dbReference>
<gene>
    <name evidence="2" type="ORF">SAMN04488045_1734</name>
</gene>
<dbReference type="EMBL" id="FNUZ01000002">
    <property type="protein sequence ID" value="SEG07198.1"/>
    <property type="molecule type" value="Genomic_DNA"/>
</dbReference>
<name>A0A1H5X618_9RHOB</name>
<dbReference type="RefSeq" id="WP_103910038.1">
    <property type="nucleotide sequence ID" value="NZ_FNUZ01000002.1"/>
</dbReference>
<dbReference type="PANTHER" id="PTHR43792:SF16">
    <property type="entry name" value="N-ACETYLTRANSFERASE DOMAIN-CONTAINING PROTEIN"/>
    <property type="match status" value="1"/>
</dbReference>
<dbReference type="PANTHER" id="PTHR43792">
    <property type="entry name" value="GNAT FAMILY, PUTATIVE (AFU_ORTHOLOGUE AFUA_3G00765)-RELATED-RELATED"/>
    <property type="match status" value="1"/>
</dbReference>
<dbReference type="AlphaFoldDB" id="A0A1H5X618"/>
<dbReference type="InterPro" id="IPR016181">
    <property type="entry name" value="Acyl_CoA_acyltransferase"/>
</dbReference>
<evidence type="ECO:0000313" key="2">
    <source>
        <dbReference type="EMBL" id="SEG07198.1"/>
    </source>
</evidence>
<feature type="domain" description="N-acetyltransferase" evidence="1">
    <location>
        <begin position="14"/>
        <end position="165"/>
    </location>
</feature>
<reference evidence="2 3" key="1">
    <citation type="submission" date="2016-10" db="EMBL/GenBank/DDBJ databases">
        <authorList>
            <person name="de Groot N.N."/>
        </authorList>
    </citation>
    <scope>NUCLEOTIDE SEQUENCE [LARGE SCALE GENOMIC DNA]</scope>
    <source>
        <strain evidence="2 3">DSM 26915</strain>
    </source>
</reference>
<dbReference type="Pfam" id="PF13302">
    <property type="entry name" value="Acetyltransf_3"/>
    <property type="match status" value="1"/>
</dbReference>
<dbReference type="PROSITE" id="PS51186">
    <property type="entry name" value="GNAT"/>
    <property type="match status" value="1"/>
</dbReference>
<keyword evidence="3" id="KW-1185">Reference proteome</keyword>